<gene>
    <name evidence="2" type="ORF">BXZ70DRAFT_1008011</name>
</gene>
<evidence type="ECO:0000256" key="1">
    <source>
        <dbReference type="SAM" id="MobiDB-lite"/>
    </source>
</evidence>
<dbReference type="Proteomes" id="UP000813824">
    <property type="component" value="Unassembled WGS sequence"/>
</dbReference>
<dbReference type="EMBL" id="JAEVFJ010000015">
    <property type="protein sequence ID" value="KAH8100511.1"/>
    <property type="molecule type" value="Genomic_DNA"/>
</dbReference>
<dbReference type="AlphaFoldDB" id="A0A8K0XQD4"/>
<evidence type="ECO:0000313" key="2">
    <source>
        <dbReference type="EMBL" id="KAH8100511.1"/>
    </source>
</evidence>
<reference evidence="2" key="1">
    <citation type="journal article" date="2021" name="New Phytol.">
        <title>Evolutionary innovations through gain and loss of genes in the ectomycorrhizal Boletales.</title>
        <authorList>
            <person name="Wu G."/>
            <person name="Miyauchi S."/>
            <person name="Morin E."/>
            <person name="Kuo A."/>
            <person name="Drula E."/>
            <person name="Varga T."/>
            <person name="Kohler A."/>
            <person name="Feng B."/>
            <person name="Cao Y."/>
            <person name="Lipzen A."/>
            <person name="Daum C."/>
            <person name="Hundley H."/>
            <person name="Pangilinan J."/>
            <person name="Johnson J."/>
            <person name="Barry K."/>
            <person name="LaButti K."/>
            <person name="Ng V."/>
            <person name="Ahrendt S."/>
            <person name="Min B."/>
            <person name="Choi I.G."/>
            <person name="Park H."/>
            <person name="Plett J.M."/>
            <person name="Magnuson J."/>
            <person name="Spatafora J.W."/>
            <person name="Nagy L.G."/>
            <person name="Henrissat B."/>
            <person name="Grigoriev I.V."/>
            <person name="Yang Z.L."/>
            <person name="Xu J."/>
            <person name="Martin F.M."/>
        </authorList>
    </citation>
    <scope>NUCLEOTIDE SEQUENCE</scope>
    <source>
        <strain evidence="2">KKN 215</strain>
    </source>
</reference>
<dbReference type="OrthoDB" id="3262732at2759"/>
<keyword evidence="3" id="KW-1185">Reference proteome</keyword>
<name>A0A8K0XQD4_9AGAR</name>
<feature type="region of interest" description="Disordered" evidence="1">
    <location>
        <begin position="40"/>
        <end position="99"/>
    </location>
</feature>
<comment type="caution">
    <text evidence="2">The sequence shown here is derived from an EMBL/GenBank/DDBJ whole genome shotgun (WGS) entry which is preliminary data.</text>
</comment>
<accession>A0A8K0XQD4</accession>
<sequence length="99" mass="11203">MPSMIAAIHDIQAVEIQKERYSRELAAYTLKQWDMARRSLEVARQQQDGKKSSRSSSRRRSATPDSRSSRGSEGIQAADYARRSHKHTTESRTVDPGKA</sequence>
<evidence type="ECO:0000313" key="3">
    <source>
        <dbReference type="Proteomes" id="UP000813824"/>
    </source>
</evidence>
<feature type="compositionally biased region" description="Basic and acidic residues" evidence="1">
    <location>
        <begin position="40"/>
        <end position="51"/>
    </location>
</feature>
<proteinExistence type="predicted"/>
<feature type="compositionally biased region" description="Basic and acidic residues" evidence="1">
    <location>
        <begin position="87"/>
        <end position="99"/>
    </location>
</feature>
<feature type="compositionally biased region" description="Basic residues" evidence="1">
    <location>
        <begin position="52"/>
        <end position="61"/>
    </location>
</feature>
<protein>
    <submittedName>
        <fullName evidence="2">Uncharacterized protein</fullName>
    </submittedName>
</protein>
<organism evidence="2 3">
    <name type="scientific">Cristinia sonorae</name>
    <dbReference type="NCBI Taxonomy" id="1940300"/>
    <lineage>
        <taxon>Eukaryota</taxon>
        <taxon>Fungi</taxon>
        <taxon>Dikarya</taxon>
        <taxon>Basidiomycota</taxon>
        <taxon>Agaricomycotina</taxon>
        <taxon>Agaricomycetes</taxon>
        <taxon>Agaricomycetidae</taxon>
        <taxon>Agaricales</taxon>
        <taxon>Pleurotineae</taxon>
        <taxon>Stephanosporaceae</taxon>
        <taxon>Cristinia</taxon>
    </lineage>
</organism>